<name>A0A4Y3WHW6_9PSEU</name>
<evidence type="ECO:0000313" key="1">
    <source>
        <dbReference type="EMBL" id="GEC17750.1"/>
    </source>
</evidence>
<gene>
    <name evidence="1" type="ORF">PHY01_00330</name>
</gene>
<comment type="caution">
    <text evidence="1">The sequence shown here is derived from an EMBL/GenBank/DDBJ whole genome shotgun (WGS) entry which is preliminary data.</text>
</comment>
<keyword evidence="2" id="KW-1185">Reference proteome</keyword>
<protein>
    <submittedName>
        <fullName evidence="1">Uncharacterized protein</fullName>
    </submittedName>
</protein>
<dbReference type="RefSeq" id="WP_170183583.1">
    <property type="nucleotide sequence ID" value="NZ_BAAARZ010000059.1"/>
</dbReference>
<organism evidence="1 2">
    <name type="scientific">Pseudonocardia hydrocarbonoxydans</name>
    <dbReference type="NCBI Taxonomy" id="76726"/>
    <lineage>
        <taxon>Bacteria</taxon>
        <taxon>Bacillati</taxon>
        <taxon>Actinomycetota</taxon>
        <taxon>Actinomycetes</taxon>
        <taxon>Pseudonocardiales</taxon>
        <taxon>Pseudonocardiaceae</taxon>
        <taxon>Pseudonocardia</taxon>
    </lineage>
</organism>
<accession>A0A4Y3WHW6</accession>
<sequence length="109" mass="11768">MTIMTCAGATATRAACTDGCTVEPALRGHHDRLLAVEHDADELIELMELAVTWGELEYADEPLVGPDRWVEFAATHLWVDPARAERIFSLAADVAARSVAPLRIQGVAA</sequence>
<reference evidence="1 2" key="1">
    <citation type="submission" date="2019-06" db="EMBL/GenBank/DDBJ databases">
        <title>Whole genome shotgun sequence of Pseudonocardia hydrocarbonoxydans NBRC 14498.</title>
        <authorList>
            <person name="Hosoyama A."/>
            <person name="Uohara A."/>
            <person name="Ohji S."/>
            <person name="Ichikawa N."/>
        </authorList>
    </citation>
    <scope>NUCLEOTIDE SEQUENCE [LARGE SCALE GENOMIC DNA]</scope>
    <source>
        <strain evidence="1 2">NBRC 14498</strain>
    </source>
</reference>
<dbReference type="EMBL" id="BJNG01000001">
    <property type="protein sequence ID" value="GEC17750.1"/>
    <property type="molecule type" value="Genomic_DNA"/>
</dbReference>
<evidence type="ECO:0000313" key="2">
    <source>
        <dbReference type="Proteomes" id="UP000320338"/>
    </source>
</evidence>
<proteinExistence type="predicted"/>
<dbReference type="AlphaFoldDB" id="A0A4Y3WHW6"/>
<dbReference type="Proteomes" id="UP000320338">
    <property type="component" value="Unassembled WGS sequence"/>
</dbReference>